<reference evidence="1" key="1">
    <citation type="submission" date="2020-07" db="EMBL/GenBank/DDBJ databases">
        <title>Genome sequence and genetic diversity analysis of an under-domesticated orphan crop, white fonio (Digitaria exilis).</title>
        <authorList>
            <person name="Bennetzen J.L."/>
            <person name="Chen S."/>
            <person name="Ma X."/>
            <person name="Wang X."/>
            <person name="Yssel A.E.J."/>
            <person name="Chaluvadi S.R."/>
            <person name="Johnson M."/>
            <person name="Gangashetty P."/>
            <person name="Hamidou F."/>
            <person name="Sanogo M.D."/>
            <person name="Zwaenepoel A."/>
            <person name="Wallace J."/>
            <person name="Van De Peer Y."/>
            <person name="Van Deynze A."/>
        </authorList>
    </citation>
    <scope>NUCLEOTIDE SEQUENCE</scope>
    <source>
        <tissue evidence="1">Leaves</tissue>
    </source>
</reference>
<dbReference type="EMBL" id="JACEFO010001926">
    <property type="protein sequence ID" value="KAF8692866.1"/>
    <property type="molecule type" value="Genomic_DNA"/>
</dbReference>
<evidence type="ECO:0000313" key="1">
    <source>
        <dbReference type="EMBL" id="KAF8692866.1"/>
    </source>
</evidence>
<evidence type="ECO:0000313" key="2">
    <source>
        <dbReference type="Proteomes" id="UP000636709"/>
    </source>
</evidence>
<comment type="caution">
    <text evidence="1">The sequence shown here is derived from an EMBL/GenBank/DDBJ whole genome shotgun (WGS) entry which is preliminary data.</text>
</comment>
<sequence length="246" mass="26349">MSSRPASSNPLASYIYGFRCNGRITRVEAVNPTARPWRLPSPGRRRTTRPRLQNLPALRSPLRRAYPLPRGAITGVSGLTPPSPQQSSRGVVLHPVFNMTIGLASHSVVSGGCIEPGTAVRVSYSYLRLPMASGRAPDVCVGPGQAAERRAVARGREVALPGFMVDSLAEELRRGEAAFEVKITSLEEDRWKVVTCWVSAGDAGAGAAKPCVQSFTRIDKMPELQPQPGDGGYVQHPVHGAVPVPP</sequence>
<keyword evidence="2" id="KW-1185">Reference proteome</keyword>
<protein>
    <submittedName>
        <fullName evidence="1">Uncharacterized protein</fullName>
    </submittedName>
</protein>
<gene>
    <name evidence="1" type="ORF">HU200_039223</name>
</gene>
<name>A0A835EIF7_9POAL</name>
<accession>A0A835EIF7</accession>
<dbReference type="PANTHER" id="PTHR33994:SF10">
    <property type="entry name" value="OS04G0508700 PROTEIN"/>
    <property type="match status" value="1"/>
</dbReference>
<organism evidence="1 2">
    <name type="scientific">Digitaria exilis</name>
    <dbReference type="NCBI Taxonomy" id="1010633"/>
    <lineage>
        <taxon>Eukaryota</taxon>
        <taxon>Viridiplantae</taxon>
        <taxon>Streptophyta</taxon>
        <taxon>Embryophyta</taxon>
        <taxon>Tracheophyta</taxon>
        <taxon>Spermatophyta</taxon>
        <taxon>Magnoliopsida</taxon>
        <taxon>Liliopsida</taxon>
        <taxon>Poales</taxon>
        <taxon>Poaceae</taxon>
        <taxon>PACMAD clade</taxon>
        <taxon>Panicoideae</taxon>
        <taxon>Panicodae</taxon>
        <taxon>Paniceae</taxon>
        <taxon>Anthephorinae</taxon>
        <taxon>Digitaria</taxon>
    </lineage>
</organism>
<dbReference type="OrthoDB" id="686404at2759"/>
<dbReference type="Proteomes" id="UP000636709">
    <property type="component" value="Unassembled WGS sequence"/>
</dbReference>
<proteinExistence type="predicted"/>
<dbReference type="AlphaFoldDB" id="A0A835EIF7"/>
<dbReference type="PANTHER" id="PTHR33994">
    <property type="entry name" value="OS04G0515000 PROTEIN"/>
    <property type="match status" value="1"/>
</dbReference>